<feature type="domain" description="PKD" evidence="6">
    <location>
        <begin position="1629"/>
        <end position="1697"/>
    </location>
</feature>
<dbReference type="GO" id="GO:0005261">
    <property type="term" value="F:monoatomic cation channel activity"/>
    <property type="evidence" value="ECO:0007669"/>
    <property type="project" value="TreeGrafter"/>
</dbReference>
<comment type="caution">
    <text evidence="7">The sequence shown here is derived from an EMBL/GenBank/DDBJ whole genome shotgun (WGS) entry which is preliminary data.</text>
</comment>
<feature type="domain" description="PKD" evidence="6">
    <location>
        <begin position="2214"/>
        <end position="2279"/>
    </location>
</feature>
<dbReference type="InterPro" id="IPR013783">
    <property type="entry name" value="Ig-like_fold"/>
</dbReference>
<feature type="domain" description="PKD" evidence="6">
    <location>
        <begin position="549"/>
        <end position="611"/>
    </location>
</feature>
<keyword evidence="4" id="KW-1133">Transmembrane helix</keyword>
<feature type="domain" description="PKD" evidence="6">
    <location>
        <begin position="2397"/>
        <end position="2465"/>
    </location>
</feature>
<keyword evidence="8" id="KW-1185">Reference proteome</keyword>
<dbReference type="RefSeq" id="WP_133553724.1">
    <property type="nucleotide sequence ID" value="NZ_SNWM01000002.1"/>
</dbReference>
<evidence type="ECO:0000256" key="3">
    <source>
        <dbReference type="ARBA" id="ARBA00022737"/>
    </source>
</evidence>
<dbReference type="Gene3D" id="2.60.40.2700">
    <property type="match status" value="1"/>
</dbReference>
<dbReference type="Pfam" id="PF18911">
    <property type="entry name" value="PKD_4"/>
    <property type="match status" value="7"/>
</dbReference>
<dbReference type="InterPro" id="IPR044023">
    <property type="entry name" value="Ig_7"/>
</dbReference>
<gene>
    <name evidence="7" type="ORF">CLV32_1370</name>
</gene>
<feature type="domain" description="PKD" evidence="6">
    <location>
        <begin position="2324"/>
        <end position="2344"/>
    </location>
</feature>
<feature type="domain" description="PKD" evidence="6">
    <location>
        <begin position="118"/>
        <end position="172"/>
    </location>
</feature>
<feature type="domain" description="PKD" evidence="6">
    <location>
        <begin position="636"/>
        <end position="691"/>
    </location>
</feature>
<dbReference type="PROSITE" id="PS50093">
    <property type="entry name" value="PKD"/>
    <property type="match status" value="10"/>
</dbReference>
<evidence type="ECO:0000256" key="4">
    <source>
        <dbReference type="ARBA" id="ARBA00022989"/>
    </source>
</evidence>
<feature type="domain" description="PKD" evidence="6">
    <location>
        <begin position="1872"/>
        <end position="1947"/>
    </location>
</feature>
<feature type="domain" description="PKD" evidence="6">
    <location>
        <begin position="1988"/>
        <end position="2043"/>
    </location>
</feature>
<dbReference type="Proteomes" id="UP000295499">
    <property type="component" value="Unassembled WGS sequence"/>
</dbReference>
<keyword evidence="2" id="KW-0812">Transmembrane</keyword>
<sequence>MVKHLLRIAVLVVLFCGFYRLSAAFGLENYNLFGKPWVFKADPNQIIINGSAALCPNAVVVLRANNAVAGQTIVWRKGGAIIAGQTGTTYTANSAGNYSVTVNGTLYPAVTLTMKNGPNATFTFTGDNQCVSQDVQFTNTSTGNGLTYSWDFGDVNSGVANTSTDENPTHRFVGATGTGTQIFQVKLTVTNDEGCSQVVTRGVTMNKRPNANLTGPNPTTFEDEEYFTMCTSSASSAPVNITNSSTTAATNIGYEINWGDGSPVLQTATFTSLSHTYAIGFYDLTFKVTGADGCVETKIYHVFVGSNPAVSIASPGNTVVCVGVPISFPISGTQSNPPGTRYTVVFNDGSAPQNYTQQTLPNAVEHTFNESSCGKPGNSFSAQIIASNPCGTSNVTVSAIYVSEKPVAELTSTAPNTCINSPVTFSSHSFKGNSVSSTGACNPGKAIWEIDTQDYIVVSGSLGELGSTYGNTIAGTEDIVIKFTTPGTHHVKIKVWTGNTTCGDDEADLPVCVNPAPLALFTTDIDNGCQPLTIHTTNTSPIPNCGVNSYQWSVTSATGTAGVTFDATAANPDFQFANPGTYTITLVTSSPGQGCTSAPYSKQIVVHALPVVTLSAATGGSICAGTTRTPSASVISTNAVTYQWTFEGGLPATSTVANPGTITYATPGTYTTTLVVTNGCGSTTKTSTVVVKPIPEVTVPAQDIVYCKGKTTAVIPFSSSLPAPAVTTYAWSNSNIAIGLPASGSGSIPAFTAANNGTTPISAIITVVPMSNGCAGLPKTFNIIINPQPSAPVASPTNFIYCLNENASAVSATATGANTLQWYTNAALTATLPGAPTPPTTTAGITRYYVTQTNSYGCESPATVITVTVNPAIANNRIGPDQNLCFSSTAAPITQQGTLTGGSGVYMYQWQVATGASPFTDIAGATTASYSPGVLMETTKYRRLVTSGSCASISNEVTLGVQPVLSNFNIADNQTICAATTPAQLIGEGPSGGSGTYTYTWERSTDQITWTAITGATAQNYQPGILNTTTYYRRNTITGICTGMSNIVMITVNPRPTVNTLADQLFCANILAPATTFSSPVAGAVIYAWTNDNVNIGLAASGTGNLPAFTTSNTTKHPIVAHISVTATYTANSVSCPGTAMTYTITILPNITINPLVGTPAPVCAGTVIPAVNPTHDADPFTGATITYRWTSSNPAVGLNSGTGVRVPAFATTNTTTTDITSTITVFPIYNYSGKQCEGEPQSYSIGVSPQPTPANAGVDQKTCGTTTTLNGNTPLVGSGVWEQTSGPLANIVSSTSAGTVVNGLTKNNRYTFKWTISNGCTPSSDFVTVDALSDIVNAIQTSNAVICPGVSVTLSTDQLSGGDVSGIVAASYTYVWEQSVDNQNWTIINGATAATYTVSPTASTWYRRTVRSYNLCERISLPVQVVVQPAITNNIVSGLNQTCTGHSPGQLTGTIPAGSDGNFMYQWQLSVDGTNWTTIAGANQDSYTVPVLTQNTFYRRIVSSASCNGAQRNNSNAFLITVNPDALAEFTVSSTMGCAPFHIRNVVTLVQHADRNSSYEWFVDGLSIGTGLTIPDYVIQNDGETAHVKLVATSRYGCESSVKEMDLSTVKSVTAAFIKDQVAACGPVTTHFTNTSTPIAGARYSWNFGNGSTSSLAQPADVVFQPHPLNRDTTYTITLTAITDCNVSTFTDTVLVHAIPKAIFTPDKTIGCSPFVINLTNQSRGTATTYTYSFGNGDKIVKSSKDGFSYTYNTTKTDTLTLKMVAENSCGKDSTEYQVVVYPNQVQANLVVNGNNQYGCSPVAVTFTNNTTGATTFNWDFGDGNTAVTTQAPATLQHIYTRPGVYTVKLLASNGCSSATTTQTITVYEQPASTFTLSKTQYCVTESLVLNNTSATPDYSYLWDFGDGTTSNAQTPVHAYTRAGVYTVKLTTIRPFANGASCSNTVSHSVQILAKPVMVLTSNAANLNCGPFDLVVSTPASSASAAEWNFGDPQGANNQLSGFTARHTYTRAGIYRVRLIAYNSAGCADSTYLSVRVTESPLASFTPGDSILCGSVTTINFRNTSTYGGTDLVTYKWLINNAVVSNQRNLSYNFTPPASGAYPLAYAVKLIVTSTLGCSDTSSHTIQFNALPKAAFTIAAASGCAPYVPVVNNTSQYADLYTWYVDNRRVSTEKNPVLSLPNPATTYRIKLVVNNIYGCKADSLERSITTYPKPVAAFSLAENLSCNGKLDLKITNSSTGATSYTWNFGDGTAEVTGATPAHTYGAVGTYQLRVIASNGFCRDTAIQEVRIAATPQAAFTANVRTGCTQITTTFTNISVNTQSYVWDFGDGTYSIEKNPVHTYSYLKSPYTVKLVATGDFGCSDTAIITNYIVVSAPPKANFEVLPDTLIKIPDFTFTFNNISTGNPVKYKWEFGDGRTADTRNAVHTYPDSGIFKVRLTVTNAENCVDVLTRTVQITNTTGYLYVPNAFEPGSLKPELQTFGVRATGLSEYTIKVFNTWGELVWSSSKLDKEGVPTETWDGTMRGSPAPQGVYVWYISAKFINGSEWKGMKYQTGSPTKTGPIHLIR</sequence>
<evidence type="ECO:0000313" key="7">
    <source>
        <dbReference type="EMBL" id="TDO22397.1"/>
    </source>
</evidence>
<dbReference type="InterPro" id="IPR022409">
    <property type="entry name" value="PKD/Chitinase_dom"/>
</dbReference>
<evidence type="ECO:0000256" key="1">
    <source>
        <dbReference type="ARBA" id="ARBA00004141"/>
    </source>
</evidence>
<dbReference type="EMBL" id="SNWM01000002">
    <property type="protein sequence ID" value="TDO22397.1"/>
    <property type="molecule type" value="Genomic_DNA"/>
</dbReference>
<dbReference type="PANTHER" id="PTHR46730:SF4">
    <property type="entry name" value="POLYCYSTIC KIDNEY DISEASE PROTEIN 1-LIKE 1"/>
    <property type="match status" value="1"/>
</dbReference>
<evidence type="ECO:0000259" key="6">
    <source>
        <dbReference type="PROSITE" id="PS50093"/>
    </source>
</evidence>
<name>A0A4R6IK41_9SPHI</name>
<comment type="subcellular location">
    <subcellularLocation>
        <location evidence="1">Membrane</location>
        <topology evidence="1">Multi-pass membrane protein</topology>
    </subcellularLocation>
</comment>
<feature type="domain" description="PKD" evidence="6">
    <location>
        <begin position="1810"/>
        <end position="1875"/>
    </location>
</feature>
<dbReference type="SUPFAM" id="SSF49299">
    <property type="entry name" value="PKD domain"/>
    <property type="match status" value="14"/>
</dbReference>
<dbReference type="GO" id="GO:0005886">
    <property type="term" value="C:plasma membrane"/>
    <property type="evidence" value="ECO:0007669"/>
    <property type="project" value="TreeGrafter"/>
</dbReference>
<evidence type="ECO:0000313" key="8">
    <source>
        <dbReference type="Proteomes" id="UP000295499"/>
    </source>
</evidence>
<dbReference type="InterPro" id="IPR000601">
    <property type="entry name" value="PKD_dom"/>
</dbReference>
<dbReference type="SMART" id="SM00089">
    <property type="entry name" value="PKD"/>
    <property type="match status" value="11"/>
</dbReference>
<dbReference type="CDD" id="cd00146">
    <property type="entry name" value="PKD"/>
    <property type="match status" value="7"/>
</dbReference>
<dbReference type="Pfam" id="PF19081">
    <property type="entry name" value="Ig_7"/>
    <property type="match status" value="1"/>
</dbReference>
<evidence type="ECO:0000256" key="5">
    <source>
        <dbReference type="ARBA" id="ARBA00023136"/>
    </source>
</evidence>
<dbReference type="Pfam" id="PF00801">
    <property type="entry name" value="PKD"/>
    <property type="match status" value="1"/>
</dbReference>
<dbReference type="GO" id="GO:0006816">
    <property type="term" value="P:calcium ion transport"/>
    <property type="evidence" value="ECO:0007669"/>
    <property type="project" value="TreeGrafter"/>
</dbReference>
<dbReference type="Pfam" id="PF13585">
    <property type="entry name" value="CHU_C"/>
    <property type="match status" value="1"/>
</dbReference>
<dbReference type="InterPro" id="IPR035986">
    <property type="entry name" value="PKD_dom_sf"/>
</dbReference>
<keyword evidence="3" id="KW-0677">Repeat</keyword>
<dbReference type="OrthoDB" id="7794186at2"/>
<keyword evidence="5" id="KW-0472">Membrane</keyword>
<dbReference type="PANTHER" id="PTHR46730">
    <property type="entry name" value="POLYCYSTIN-1"/>
    <property type="match status" value="1"/>
</dbReference>
<protein>
    <submittedName>
        <fullName evidence="7">PKD repeat protein</fullName>
    </submittedName>
</protein>
<evidence type="ECO:0000256" key="2">
    <source>
        <dbReference type="ARBA" id="ARBA00022692"/>
    </source>
</evidence>
<organism evidence="7 8">
    <name type="scientific">Pedobacter duraquae</name>
    <dbReference type="NCBI Taxonomy" id="425511"/>
    <lineage>
        <taxon>Bacteria</taxon>
        <taxon>Pseudomonadati</taxon>
        <taxon>Bacteroidota</taxon>
        <taxon>Sphingobacteriia</taxon>
        <taxon>Sphingobacteriales</taxon>
        <taxon>Sphingobacteriaceae</taxon>
        <taxon>Pedobacter</taxon>
    </lineage>
</organism>
<dbReference type="Gene3D" id="2.60.40.10">
    <property type="entry name" value="Immunoglobulins"/>
    <property type="match status" value="15"/>
</dbReference>
<proteinExistence type="predicted"/>
<accession>A0A4R6IK41</accession>
<reference evidence="7 8" key="1">
    <citation type="submission" date="2019-03" db="EMBL/GenBank/DDBJ databases">
        <title>Genomic Encyclopedia of Archaeal and Bacterial Type Strains, Phase II (KMG-II): from individual species to whole genera.</title>
        <authorList>
            <person name="Goeker M."/>
        </authorList>
    </citation>
    <scope>NUCLEOTIDE SEQUENCE [LARGE SCALE GENOMIC DNA]</scope>
    <source>
        <strain evidence="7 8">DSM 19034</strain>
    </source>
</reference>